<keyword evidence="1" id="KW-0787">Thick filament</keyword>
<evidence type="ECO:0000256" key="3">
    <source>
        <dbReference type="ARBA" id="ARBA00022737"/>
    </source>
</evidence>
<sequence>MGKPGAPADSICPSVSAFNKKPRSVEVATGSPAVFEAETERAGVKVRWQRAGSDISASDKYGLAAEGTRHTLTVRDVGSADQGSYAVIAGSSKVKFDLKVLEAGKAEPVPGPAAAPAEAPGAPGEALASATVVEGGSLTPEGSSSAAPDGPSVPDDPIGLFVTRPQDGEVTAGGSITFSARVAGASLLKPPVVKWFKGKWVDLSSKVGQHLQLHDSYDRTSKVYLFELHITDAQTTFAGGYRCEVSTKDKFDSCNFNLTVHEAIGPGDVDLRSAFRRTDGHEDAGTLDFSSLLRKRDSRLEGPAEEDVWEILRQAPPSEYERIAFQHGITDLRGMLKRLKGMRREEKKSTGETRLPGRGEGEVSACADARTCTHTHAHAHVHVSTEKELRPAWPRDTQGRRVQVNPLSCGEKAGVPRLAPCRTEKEKGQPREQGAEGWKRSAFQKKLQPAYQVSKGHKIRLTVELADPDAEVKWLKNGQEIQMSGRYIFESVGAKRTLTISQCSLADDAAYQCVVGSEKCSTELFVKEPPVLITCPLEDQLVMVGQRVEFECEVSEEGAQVKWLKDGVELTREETFKYRFKKDGQRHHLIINEATLEDAGHYALHTSGGQALAELIVQEKKLEVYQSIADLTVGSKDQAVFKCEVSDENVRGVWLKNGKELVPDSRIKVSHIGRVHRLTVDDVTPADEADYSFVPEGFACNLSAKLHFMEVKIDFVPRQGLRPLPLSLTCAISLPEPPKIHLDCPGRMPDTIVVVAGNKLRLDVPISGDPAPTVIWQKTITKGNKVPAGPALDASGDSGASDEWVFDKKVSEAEGGSFALSHFLRMWYPPSGLSAVAEAAEAPGSDVGPSPQLLLPRQLLCETEGRVRVETTKDRSIFTVEGAEKEDEGVYVVTVKNPVGEDQVNLTVKVIDVPDSPAAPEISNVGEDSCTVRWEPPAYDGGQPVLGYILERKKKKSYRWMRLNFDLLRELSHEARCMIEGVVYEMRVYAVNAVGMSRPSPASQPFMPVGPPSEPSHLAVEDVSDTTVSLKWRPPERMGAGGLDGYSVEYCRDGWPLSAVEAPVGHQGCGRQDADTAHGLASSSPPPPPGSEWVAALPGLSEHTSLLVKDLPTGARLLFRVRAHNVAGPGAPVTTKEPVTVQEILRECPSCRDETCHWHPGPWGPVELRLSRPCLQRRALWRSLGLRLWGPPPSPSLVPTERPRLQLPRHLRQTIQKKVGEPVNLLIPFQGKPRPQVTWTKEGQPLAGEEVSIRNSPTDTILFIRAAHVAHSGTYQVTLRIESMEDKAELVLQVVDKPSPPQDIRVIEAWGFNVALEWKPPQDDGNTELWGYTVQKADKKSMEWFTVLEHYRRTYCVVSELIIGNGYYFRVFSHNMVGPSDRAATTKEPVFIPRPGITYESPNYKALDFSEAPSFTRPLVNRSVIAGYNATLCCAVRGSPKPKISWFKNGLDLGKDARFRMFSKQGVLTLEIRKPCPFDRGVYVCRATNLQGEAQCACRLEVRGGPRGNCCSANSSRQCSPTAVVETMEAAARPVPMGSRCQLGNCLEVPGRN</sequence>
<dbReference type="FunFam" id="2.60.40.10:FF:000518">
    <property type="entry name" value="Myosin-binding protein C, cardiac-type"/>
    <property type="match status" value="1"/>
</dbReference>
<dbReference type="CDD" id="cd20967">
    <property type="entry name" value="IgI_C2_MyBP-C-like"/>
    <property type="match status" value="1"/>
</dbReference>
<dbReference type="PANTHER" id="PTHR13817">
    <property type="entry name" value="TITIN"/>
    <property type="match status" value="1"/>
</dbReference>
<dbReference type="Pfam" id="PF00041">
    <property type="entry name" value="fn3"/>
    <property type="match status" value="3"/>
</dbReference>
<dbReference type="InterPro" id="IPR007110">
    <property type="entry name" value="Ig-like_dom"/>
</dbReference>
<dbReference type="GO" id="GO:0031430">
    <property type="term" value="C:M band"/>
    <property type="evidence" value="ECO:0007669"/>
    <property type="project" value="TreeGrafter"/>
</dbReference>
<feature type="region of interest" description="Disordered" evidence="11">
    <location>
        <begin position="342"/>
        <end position="362"/>
    </location>
</feature>
<evidence type="ECO:0000256" key="7">
    <source>
        <dbReference type="ARBA" id="ARBA00023319"/>
    </source>
</evidence>
<proteinExistence type="inferred from homology"/>
<feature type="region of interest" description="Disordered" evidence="11">
    <location>
        <begin position="1066"/>
        <end position="1091"/>
    </location>
</feature>
<evidence type="ECO:0000259" key="13">
    <source>
        <dbReference type="PROSITE" id="PS50853"/>
    </source>
</evidence>
<evidence type="ECO:0000313" key="15">
    <source>
        <dbReference type="Proteomes" id="UP001159641"/>
    </source>
</evidence>
<evidence type="ECO:0000259" key="12">
    <source>
        <dbReference type="PROSITE" id="PS50835"/>
    </source>
</evidence>
<protein>
    <recommendedName>
        <fullName evidence="9">Myosin-binding protein C, cardiac-type</fullName>
    </recommendedName>
    <alternativeName>
        <fullName evidence="10">C-protein, cardiac muscle isoform</fullName>
    </alternativeName>
</protein>
<dbReference type="InterPro" id="IPR013098">
    <property type="entry name" value="Ig_I-set"/>
</dbReference>
<dbReference type="SUPFAM" id="SSF49265">
    <property type="entry name" value="Fibronectin type III"/>
    <property type="match status" value="2"/>
</dbReference>
<comment type="caution">
    <text evidence="14">The sequence shown here is derived from an EMBL/GenBank/DDBJ whole genome shotgun (WGS) entry which is preliminary data.</text>
</comment>
<feature type="domain" description="Ig-like" evidence="12">
    <location>
        <begin position="13"/>
        <end position="97"/>
    </location>
</feature>
<dbReference type="FunFam" id="2.60.40.10:FF:000031">
    <property type="entry name" value="Myosin-binding protein C, slow type"/>
    <property type="match status" value="1"/>
</dbReference>
<keyword evidence="6" id="KW-0009">Actin-binding</keyword>
<dbReference type="FunFam" id="2.60.40.10:FF:000060">
    <property type="entry name" value="Myosin-binding protein C, slow type"/>
    <property type="match status" value="1"/>
</dbReference>
<keyword evidence="15" id="KW-1185">Reference proteome</keyword>
<dbReference type="GO" id="GO:0007155">
    <property type="term" value="P:cell adhesion"/>
    <property type="evidence" value="ECO:0007669"/>
    <property type="project" value="UniProtKB-KW"/>
</dbReference>
<dbReference type="InterPro" id="IPR050964">
    <property type="entry name" value="Striated_Muscle_Regulatory"/>
</dbReference>
<accession>A0AB34HSS2</accession>
<feature type="domain" description="Fibronectin type-III" evidence="13">
    <location>
        <begin position="1300"/>
        <end position="1395"/>
    </location>
</feature>
<dbReference type="PANTHER" id="PTHR13817:SF20">
    <property type="entry name" value="MYOSIN-BINDING PROTEIN C, CARDIAC-TYPE"/>
    <property type="match status" value="1"/>
</dbReference>
<dbReference type="Gene3D" id="2.60.40.10">
    <property type="entry name" value="Immunoglobulins"/>
    <property type="match status" value="12"/>
</dbReference>
<feature type="domain" description="Ig-like" evidence="12">
    <location>
        <begin position="430"/>
        <end position="515"/>
    </location>
</feature>
<keyword evidence="5" id="KW-0514">Muscle protein</keyword>
<feature type="domain" description="Ig-like" evidence="12">
    <location>
        <begin position="529"/>
        <end position="602"/>
    </location>
</feature>
<feature type="region of interest" description="Disordered" evidence="11">
    <location>
        <begin position="135"/>
        <end position="164"/>
    </location>
</feature>
<dbReference type="SMART" id="SM00408">
    <property type="entry name" value="IGc2"/>
    <property type="match status" value="5"/>
</dbReference>
<keyword evidence="7" id="KW-0393">Immunoglobulin domain</keyword>
<dbReference type="InterPro" id="IPR040849">
    <property type="entry name" value="MyBP-C_THB"/>
</dbReference>
<dbReference type="GO" id="GO:0032982">
    <property type="term" value="C:myosin filament"/>
    <property type="evidence" value="ECO:0007669"/>
    <property type="project" value="UniProtKB-KW"/>
</dbReference>
<feature type="domain" description="Ig-like" evidence="12">
    <location>
        <begin position="1203"/>
        <end position="1291"/>
    </location>
</feature>
<dbReference type="FunFam" id="2.60.40.10:FF:000081">
    <property type="entry name" value="Myosin-binding protein C, slow type"/>
    <property type="match status" value="1"/>
</dbReference>
<evidence type="ECO:0000256" key="2">
    <source>
        <dbReference type="ARBA" id="ARBA00022553"/>
    </source>
</evidence>
<evidence type="ECO:0000256" key="10">
    <source>
        <dbReference type="ARBA" id="ARBA00044215"/>
    </source>
</evidence>
<dbReference type="FunFam" id="2.60.40.10:FF:000062">
    <property type="entry name" value="Myosin-binding protein C, slow type"/>
    <property type="match status" value="1"/>
</dbReference>
<dbReference type="SUPFAM" id="SSF48726">
    <property type="entry name" value="Immunoglobulin"/>
    <property type="match status" value="8"/>
</dbReference>
<evidence type="ECO:0000256" key="11">
    <source>
        <dbReference type="SAM" id="MobiDB-lite"/>
    </source>
</evidence>
<dbReference type="FunFam" id="2.60.40.10:FF:000576">
    <property type="entry name" value="Myosin-binding protein C, cardiac-type"/>
    <property type="match status" value="1"/>
</dbReference>
<comment type="similarity">
    <text evidence="8">Belongs to the immunoglobulin superfamily. MyBP family.</text>
</comment>
<feature type="domain" description="Fibronectin type-III" evidence="13">
    <location>
        <begin position="916"/>
        <end position="1012"/>
    </location>
</feature>
<evidence type="ECO:0000313" key="14">
    <source>
        <dbReference type="EMBL" id="KAJ8795887.1"/>
    </source>
</evidence>
<evidence type="ECO:0000256" key="6">
    <source>
        <dbReference type="ARBA" id="ARBA00023203"/>
    </source>
</evidence>
<keyword evidence="4" id="KW-0130">Cell adhesion</keyword>
<evidence type="ECO:0000256" key="5">
    <source>
        <dbReference type="ARBA" id="ARBA00023179"/>
    </source>
</evidence>
<dbReference type="CDD" id="cd20962">
    <property type="entry name" value="IgI_C1_MyBP-C_like"/>
    <property type="match status" value="1"/>
</dbReference>
<dbReference type="InterPro" id="IPR003961">
    <property type="entry name" value="FN3_dom"/>
</dbReference>
<dbReference type="InterPro" id="IPR003599">
    <property type="entry name" value="Ig_sub"/>
</dbReference>
<dbReference type="PROSITE" id="PS50835">
    <property type="entry name" value="IG_LIKE"/>
    <property type="match status" value="6"/>
</dbReference>
<dbReference type="InterPro" id="IPR013783">
    <property type="entry name" value="Ig-like_fold"/>
</dbReference>
<dbReference type="SMART" id="SM00409">
    <property type="entry name" value="IG"/>
    <property type="match status" value="8"/>
</dbReference>
<organism evidence="14 15">
    <name type="scientific">Eschrichtius robustus</name>
    <name type="common">California gray whale</name>
    <name type="synonym">Eschrichtius gibbosus</name>
    <dbReference type="NCBI Taxonomy" id="9764"/>
    <lineage>
        <taxon>Eukaryota</taxon>
        <taxon>Metazoa</taxon>
        <taxon>Chordata</taxon>
        <taxon>Craniata</taxon>
        <taxon>Vertebrata</taxon>
        <taxon>Euteleostomi</taxon>
        <taxon>Mammalia</taxon>
        <taxon>Eutheria</taxon>
        <taxon>Laurasiatheria</taxon>
        <taxon>Artiodactyla</taxon>
        <taxon>Whippomorpha</taxon>
        <taxon>Cetacea</taxon>
        <taxon>Mysticeti</taxon>
        <taxon>Eschrichtiidae</taxon>
        <taxon>Eschrichtius</taxon>
    </lineage>
</organism>
<feature type="domain" description="Ig-like" evidence="12">
    <location>
        <begin position="151"/>
        <end position="259"/>
    </location>
</feature>
<keyword evidence="2" id="KW-0597">Phosphoprotein</keyword>
<dbReference type="InterPro" id="IPR036116">
    <property type="entry name" value="FN3_sf"/>
</dbReference>
<dbReference type="Proteomes" id="UP001159641">
    <property type="component" value="Unassembled WGS sequence"/>
</dbReference>
<dbReference type="FunFam" id="2.60.40.10:FF:000326">
    <property type="entry name" value="Myosin-binding protein C, cardiac-type"/>
    <property type="match status" value="1"/>
</dbReference>
<dbReference type="GO" id="GO:0045214">
    <property type="term" value="P:sarcomere organization"/>
    <property type="evidence" value="ECO:0007669"/>
    <property type="project" value="TreeGrafter"/>
</dbReference>
<evidence type="ECO:0000256" key="9">
    <source>
        <dbReference type="ARBA" id="ARBA00044086"/>
    </source>
</evidence>
<evidence type="ECO:0000256" key="8">
    <source>
        <dbReference type="ARBA" id="ARBA00038352"/>
    </source>
</evidence>
<dbReference type="SMART" id="SM00060">
    <property type="entry name" value="FN3"/>
    <property type="match status" value="3"/>
</dbReference>
<dbReference type="CDD" id="cd00063">
    <property type="entry name" value="FN3"/>
    <property type="match status" value="3"/>
</dbReference>
<dbReference type="EMBL" id="JAIQCJ010000544">
    <property type="protein sequence ID" value="KAJ8795887.1"/>
    <property type="molecule type" value="Genomic_DNA"/>
</dbReference>
<feature type="domain" description="Ig-like" evidence="12">
    <location>
        <begin position="1413"/>
        <end position="1503"/>
    </location>
</feature>
<keyword evidence="3" id="KW-0677">Repeat</keyword>
<reference evidence="14 15" key="1">
    <citation type="submission" date="2022-11" db="EMBL/GenBank/DDBJ databases">
        <title>Whole genome sequence of Eschrichtius robustus ER-17-0199.</title>
        <authorList>
            <person name="Bruniche-Olsen A."/>
            <person name="Black A.N."/>
            <person name="Fields C.J."/>
            <person name="Walden K."/>
            <person name="Dewoody J.A."/>
        </authorList>
    </citation>
    <scope>NUCLEOTIDE SEQUENCE [LARGE SCALE GENOMIC DNA]</scope>
    <source>
        <strain evidence="14">ER-17-0199</strain>
        <tissue evidence="14">Blubber</tissue>
    </source>
</reference>
<dbReference type="InterPro" id="IPR003598">
    <property type="entry name" value="Ig_sub2"/>
</dbReference>
<gene>
    <name evidence="14" type="ORF">J1605_002649</name>
</gene>
<dbReference type="FunFam" id="2.60.40.10:FF:000085">
    <property type="entry name" value="Myosin-binding protein C, slow type"/>
    <property type="match status" value="1"/>
</dbReference>
<dbReference type="CDD" id="cd00096">
    <property type="entry name" value="Ig"/>
    <property type="match status" value="1"/>
</dbReference>
<evidence type="ECO:0000256" key="4">
    <source>
        <dbReference type="ARBA" id="ARBA00022889"/>
    </source>
</evidence>
<evidence type="ECO:0000256" key="1">
    <source>
        <dbReference type="ARBA" id="ARBA00022433"/>
    </source>
</evidence>
<name>A0AB34HSS2_ESCRO</name>
<dbReference type="FunFam" id="2.60.40.10:FF:000111">
    <property type="entry name" value="Myosin-binding protein C, slow type"/>
    <property type="match status" value="1"/>
</dbReference>
<dbReference type="GO" id="GO:0003779">
    <property type="term" value="F:actin binding"/>
    <property type="evidence" value="ECO:0007669"/>
    <property type="project" value="UniProtKB-KW"/>
</dbReference>
<feature type="domain" description="Fibronectin type-III" evidence="13">
    <location>
        <begin position="1014"/>
        <end position="1144"/>
    </location>
</feature>
<dbReference type="FunFam" id="2.60.40.10:FF:000070">
    <property type="entry name" value="Myosin-binding protein C, slow type"/>
    <property type="match status" value="1"/>
</dbReference>
<dbReference type="PROSITE" id="PS50853">
    <property type="entry name" value="FN3"/>
    <property type="match status" value="3"/>
</dbReference>
<dbReference type="Pfam" id="PF18362">
    <property type="entry name" value="THB"/>
    <property type="match status" value="1"/>
</dbReference>
<feature type="compositionally biased region" description="Basic and acidic residues" evidence="11">
    <location>
        <begin position="342"/>
        <end position="361"/>
    </location>
</feature>
<dbReference type="InterPro" id="IPR036179">
    <property type="entry name" value="Ig-like_dom_sf"/>
</dbReference>
<dbReference type="Pfam" id="PF07679">
    <property type="entry name" value="I-set"/>
    <property type="match status" value="8"/>
</dbReference>